<proteinExistence type="predicted"/>
<evidence type="ECO:0000313" key="2">
    <source>
        <dbReference type="Proteomes" id="UP000005439"/>
    </source>
</evidence>
<evidence type="ECO:0008006" key="3">
    <source>
        <dbReference type="Google" id="ProtNLM"/>
    </source>
</evidence>
<dbReference type="STRING" id="679936.Sulac_2572"/>
<gene>
    <name evidence="1" type="ordered locus">Sulac_2572</name>
</gene>
<dbReference type="KEGG" id="sap:Sulac_2572"/>
<dbReference type="HOGENOM" id="CLU_2557012_0_0_9"/>
<dbReference type="PATRIC" id="fig|679936.5.peg.2662"/>
<evidence type="ECO:0000313" key="1">
    <source>
        <dbReference type="EMBL" id="AEW06034.1"/>
    </source>
</evidence>
<sequence length="82" mass="9272">MDERCPTCGSEDVVLTGPLTVESGPFSVVIVRGKQCTLCGNLQVMIPQATLVKMYPPGLRYLTEARRTRLQHRRQRRGRVFP</sequence>
<reference evidence="2" key="1">
    <citation type="submission" date="2011-12" db="EMBL/GenBank/DDBJ databases">
        <title>The complete genome of chromosome of Sulfobacillus acidophilus DSM 10332.</title>
        <authorList>
            <person name="Lucas S."/>
            <person name="Han J."/>
            <person name="Lapidus A."/>
            <person name="Bruce D."/>
            <person name="Goodwin L."/>
            <person name="Pitluck S."/>
            <person name="Peters L."/>
            <person name="Kyrpides N."/>
            <person name="Mavromatis K."/>
            <person name="Ivanova N."/>
            <person name="Mikhailova N."/>
            <person name="Chertkov O."/>
            <person name="Saunders E."/>
            <person name="Detter J.C."/>
            <person name="Tapia R."/>
            <person name="Han C."/>
            <person name="Land M."/>
            <person name="Hauser L."/>
            <person name="Markowitz V."/>
            <person name="Cheng J.-F."/>
            <person name="Hugenholtz P."/>
            <person name="Woyke T."/>
            <person name="Wu D."/>
            <person name="Pukall R."/>
            <person name="Gehrich-Schroeter G."/>
            <person name="Schneider S."/>
            <person name="Klenk H.-P."/>
            <person name="Eisen J.A."/>
        </authorList>
    </citation>
    <scope>NUCLEOTIDE SEQUENCE [LARGE SCALE GENOMIC DNA]</scope>
    <source>
        <strain evidence="2">ATCC 700253 / DSM 10332 / NAL</strain>
    </source>
</reference>
<accession>G8TWP5</accession>
<dbReference type="EMBL" id="CP003179">
    <property type="protein sequence ID" value="AEW06034.1"/>
    <property type="molecule type" value="Genomic_DNA"/>
</dbReference>
<protein>
    <recommendedName>
        <fullName evidence="3">YgiT-type zinc finger domain-containing protein</fullName>
    </recommendedName>
</protein>
<dbReference type="AlphaFoldDB" id="G8TWP5"/>
<name>G8TWP5_SULAD</name>
<dbReference type="Proteomes" id="UP000005439">
    <property type="component" value="Chromosome"/>
</dbReference>
<keyword evidence="2" id="KW-1185">Reference proteome</keyword>
<organism evidence="1 2">
    <name type="scientific">Sulfobacillus acidophilus (strain ATCC 700253 / DSM 10332 / NAL)</name>
    <dbReference type="NCBI Taxonomy" id="679936"/>
    <lineage>
        <taxon>Bacteria</taxon>
        <taxon>Bacillati</taxon>
        <taxon>Bacillota</taxon>
        <taxon>Clostridia</taxon>
        <taxon>Eubacteriales</taxon>
        <taxon>Clostridiales Family XVII. Incertae Sedis</taxon>
        <taxon>Sulfobacillus</taxon>
    </lineage>
</organism>
<reference evidence="1 2" key="2">
    <citation type="journal article" date="2012" name="Stand. Genomic Sci.">
        <title>Complete genome sequence of the moderately thermophilic mineral-sulfide-oxidizing firmicute Sulfobacillus acidophilus type strain (NAL(T)).</title>
        <authorList>
            <person name="Anderson I."/>
            <person name="Chertkov O."/>
            <person name="Chen A."/>
            <person name="Saunders E."/>
            <person name="Lapidus A."/>
            <person name="Nolan M."/>
            <person name="Lucas S."/>
            <person name="Hammon N."/>
            <person name="Deshpande S."/>
            <person name="Cheng J.F."/>
            <person name="Han C."/>
            <person name="Tapia R."/>
            <person name="Goodwin L.A."/>
            <person name="Pitluck S."/>
            <person name="Liolios K."/>
            <person name="Pagani I."/>
            <person name="Ivanova N."/>
            <person name="Mikhailova N."/>
            <person name="Pati A."/>
            <person name="Palaniappan K."/>
            <person name="Land M."/>
            <person name="Pan C."/>
            <person name="Rohde M."/>
            <person name="Pukall R."/>
            <person name="Goker M."/>
            <person name="Detter J.C."/>
            <person name="Woyke T."/>
            <person name="Bristow J."/>
            <person name="Eisen J.A."/>
            <person name="Markowitz V."/>
            <person name="Hugenholtz P."/>
            <person name="Kyrpides N.C."/>
            <person name="Klenk H.P."/>
            <person name="Mavromatis K."/>
        </authorList>
    </citation>
    <scope>NUCLEOTIDE SEQUENCE [LARGE SCALE GENOMIC DNA]</scope>
    <source>
        <strain evidence="2">ATCC 700253 / DSM 10332 / NAL</strain>
    </source>
</reference>